<evidence type="ECO:0000313" key="4">
    <source>
        <dbReference type="Proteomes" id="UP000076154"/>
    </source>
</evidence>
<evidence type="ECO:0008006" key="5">
    <source>
        <dbReference type="Google" id="ProtNLM"/>
    </source>
</evidence>
<evidence type="ECO:0000256" key="2">
    <source>
        <dbReference type="SAM" id="Phobius"/>
    </source>
</evidence>
<keyword evidence="4" id="KW-1185">Reference proteome</keyword>
<dbReference type="SUPFAM" id="SSF58100">
    <property type="entry name" value="Bacterial hemolysins"/>
    <property type="match status" value="1"/>
</dbReference>
<organism evidence="3 4">
    <name type="scientific">Hypsizygus marmoreus</name>
    <name type="common">White beech mushroom</name>
    <name type="synonym">Agaricus marmoreus</name>
    <dbReference type="NCBI Taxonomy" id="39966"/>
    <lineage>
        <taxon>Eukaryota</taxon>
        <taxon>Fungi</taxon>
        <taxon>Dikarya</taxon>
        <taxon>Basidiomycota</taxon>
        <taxon>Agaricomycotina</taxon>
        <taxon>Agaricomycetes</taxon>
        <taxon>Agaricomycetidae</taxon>
        <taxon>Agaricales</taxon>
        <taxon>Tricholomatineae</taxon>
        <taxon>Lyophyllaceae</taxon>
        <taxon>Hypsizygus</taxon>
    </lineage>
</organism>
<evidence type="ECO:0000256" key="1">
    <source>
        <dbReference type="SAM" id="Coils"/>
    </source>
</evidence>
<feature type="transmembrane region" description="Helical" evidence="2">
    <location>
        <begin position="253"/>
        <end position="275"/>
    </location>
</feature>
<keyword evidence="2" id="KW-0472">Membrane</keyword>
<comment type="caution">
    <text evidence="3">The sequence shown here is derived from an EMBL/GenBank/DDBJ whole genome shotgun (WGS) entry which is preliminary data.</text>
</comment>
<protein>
    <recommendedName>
        <fullName evidence="5">Alpha-xenorhabdolysin family binary toxin subunit A</fullName>
    </recommendedName>
</protein>
<proteinExistence type="predicted"/>
<keyword evidence="2" id="KW-0812">Transmembrane</keyword>
<dbReference type="Gene3D" id="1.20.1170.10">
    <property type="match status" value="1"/>
</dbReference>
<reference evidence="3" key="1">
    <citation type="submission" date="2018-04" db="EMBL/GenBank/DDBJ databases">
        <title>Whole genome sequencing of Hypsizygus marmoreus.</title>
        <authorList>
            <person name="Choi I.-G."/>
            <person name="Min B."/>
            <person name="Kim J.-G."/>
            <person name="Kim S."/>
            <person name="Oh Y.-L."/>
            <person name="Kong W.-S."/>
            <person name="Park H."/>
            <person name="Jeong J."/>
            <person name="Song E.-S."/>
        </authorList>
    </citation>
    <scope>NUCLEOTIDE SEQUENCE [LARGE SCALE GENOMIC DNA]</scope>
    <source>
        <strain evidence="3">51987-8</strain>
    </source>
</reference>
<accession>A0A369J5G2</accession>
<dbReference type="OrthoDB" id="3046926at2759"/>
<evidence type="ECO:0000313" key="3">
    <source>
        <dbReference type="EMBL" id="RDB16642.1"/>
    </source>
</evidence>
<dbReference type="InParanoid" id="A0A369J5G2"/>
<sequence>MTVSTDALPAYENELKAVVEKLRLNPPPAEDLANAQRSVADKAADPELRAKILEEIKTLSQTVLQIETDFANIANGIRDIDVKKAIRDKNDKPIAKLPEWTELHRGYTDLLINSQTTATEVKTRALDLVKNMLPVIKDPVPPLEAKKEELQGFIEEMTQFAKKATAKAAGFRVLRQGVANFRINLLKLIADQQKEVKTKLEKIGTEIKRLEDDLDSTSGFFSAAWDALKFSVPAGAGVVLGGGQIAAVAGLTVLAPVTAGVLLAAGLGTLGFGIFRGLSSRNDDRAEKANKIDELKEIKSALEVRQQDLKDINTRVASLESDFKSIVEKLTIMEEIWNMLKTDATDLLVALDGLKNSKSKWFFEQRCATMEQLWGTLAWALDNYALGVAPIMIGRD</sequence>
<keyword evidence="2" id="KW-1133">Transmembrane helix</keyword>
<dbReference type="Proteomes" id="UP000076154">
    <property type="component" value="Unassembled WGS sequence"/>
</dbReference>
<gene>
    <name evidence="3" type="ORF">Hypma_002361</name>
</gene>
<dbReference type="AlphaFoldDB" id="A0A369J5G2"/>
<dbReference type="EMBL" id="LUEZ02000122">
    <property type="protein sequence ID" value="RDB16642.1"/>
    <property type="molecule type" value="Genomic_DNA"/>
</dbReference>
<name>A0A369J5G2_HYPMA</name>
<keyword evidence="1" id="KW-0175">Coiled coil</keyword>
<feature type="coiled-coil region" evidence="1">
    <location>
        <begin position="285"/>
        <end position="312"/>
    </location>
</feature>